<feature type="domain" description="Dihydroorotate dehydrogenase catalytic" evidence="13">
    <location>
        <begin position="75"/>
        <end position="369"/>
    </location>
</feature>
<dbReference type="PANTHER" id="PTHR48109">
    <property type="entry name" value="DIHYDROOROTATE DEHYDROGENASE (QUINONE), MITOCHONDRIAL-RELATED"/>
    <property type="match status" value="1"/>
</dbReference>
<evidence type="ECO:0000313" key="15">
    <source>
        <dbReference type="Proteomes" id="UP000799753"/>
    </source>
</evidence>
<keyword evidence="7 11" id="KW-0285">Flavoprotein</keyword>
<comment type="function">
    <text evidence="11">Catalyzes the conversion of dihydroorotate to orotate with fumarate as the electron acceptor.</text>
</comment>
<evidence type="ECO:0000256" key="6">
    <source>
        <dbReference type="ARBA" id="ARBA00022490"/>
    </source>
</evidence>
<evidence type="ECO:0000256" key="2">
    <source>
        <dbReference type="ARBA" id="ARBA00004496"/>
    </source>
</evidence>
<feature type="region of interest" description="Disordered" evidence="12">
    <location>
        <begin position="62"/>
        <end position="82"/>
    </location>
</feature>
<evidence type="ECO:0000256" key="10">
    <source>
        <dbReference type="ARBA" id="ARBA00023002"/>
    </source>
</evidence>
<gene>
    <name evidence="14" type="ORF">P280DRAFT_521518</name>
</gene>
<dbReference type="UniPathway" id="UPA00070"/>
<dbReference type="CDD" id="cd04741">
    <property type="entry name" value="DHOD_1A_like"/>
    <property type="match status" value="1"/>
</dbReference>
<dbReference type="GO" id="GO:0044205">
    <property type="term" value="P:'de novo' UMP biosynthetic process"/>
    <property type="evidence" value="ECO:0007669"/>
    <property type="project" value="UniProtKB-UniPathway"/>
</dbReference>
<evidence type="ECO:0000256" key="1">
    <source>
        <dbReference type="ARBA" id="ARBA00001917"/>
    </source>
</evidence>
<comment type="pathway">
    <text evidence="3 11">Pyrimidine metabolism; UMP biosynthesis via de novo pathway.</text>
</comment>
<protein>
    <recommendedName>
        <fullName evidence="5 11">Dihydroorotate dehydrogenase (fumarate)</fullName>
        <ecNumber evidence="11">1.3.98.1</ecNumber>
    </recommendedName>
    <alternativeName>
        <fullName evidence="11">Dihydroorotate oxidase</fullName>
    </alternativeName>
</protein>
<dbReference type="GO" id="GO:0005737">
    <property type="term" value="C:cytoplasm"/>
    <property type="evidence" value="ECO:0007669"/>
    <property type="project" value="UniProtKB-SubCell"/>
</dbReference>
<sequence>MKKLHIHPHLLNSANPWCTSLEQLQELYSSPYTGAVTTRTSLLNGFPHDETIHQYTFYEPSSHRAVAPNPEKTDKTENGSLNTLGYSPLPLREYLGFVKTISDQLPEAKDADKPALKPFIISVTGSVEEVAECYRLISTHQHDVRMVLAMEVNLSCPNIPGYPPPAYNSASLLSYLTALKSEIARQVEPIQPEERHDHIGKIHVPIGIKTPPYTYHDQYQQLIDALLSSAKAEPTHLPCPVSFITATNTLGSSLLLSPILESKTSPSSSPTSKSREVFHHTLNSASGTGIGGLAGAPLHPLALGNVYTIKGMLFQHKELDSIQIIGVGGVDDVEGYQRMRAVGAAAVGVGTALGRKGVKVFEEIGNALQT</sequence>
<dbReference type="Proteomes" id="UP000799753">
    <property type="component" value="Unassembled WGS sequence"/>
</dbReference>
<dbReference type="Gene3D" id="3.20.20.70">
    <property type="entry name" value="Aldolase class I"/>
    <property type="match status" value="1"/>
</dbReference>
<dbReference type="Gene3D" id="2.30.26.10">
    <property type="entry name" value="Dihydroorotate Dehydrogenase A, chain A, domain 2"/>
    <property type="match status" value="1"/>
</dbReference>
<organism evidence="14 15">
    <name type="scientific">Massarina eburnea CBS 473.64</name>
    <dbReference type="NCBI Taxonomy" id="1395130"/>
    <lineage>
        <taxon>Eukaryota</taxon>
        <taxon>Fungi</taxon>
        <taxon>Dikarya</taxon>
        <taxon>Ascomycota</taxon>
        <taxon>Pezizomycotina</taxon>
        <taxon>Dothideomycetes</taxon>
        <taxon>Pleosporomycetidae</taxon>
        <taxon>Pleosporales</taxon>
        <taxon>Massarineae</taxon>
        <taxon>Massarinaceae</taxon>
        <taxon>Massarina</taxon>
    </lineage>
</organism>
<dbReference type="Pfam" id="PF01180">
    <property type="entry name" value="DHO_dh"/>
    <property type="match status" value="1"/>
</dbReference>
<keyword evidence="10 11" id="KW-0560">Oxidoreductase</keyword>
<evidence type="ECO:0000313" key="14">
    <source>
        <dbReference type="EMBL" id="KAF2636996.1"/>
    </source>
</evidence>
<evidence type="ECO:0000256" key="11">
    <source>
        <dbReference type="RuleBase" id="RU364042"/>
    </source>
</evidence>
<evidence type="ECO:0000256" key="8">
    <source>
        <dbReference type="ARBA" id="ARBA00022643"/>
    </source>
</evidence>
<dbReference type="GO" id="GO:1990663">
    <property type="term" value="F:dihydroorotate dehydrogenase (fumarate) activity"/>
    <property type="evidence" value="ECO:0007669"/>
    <property type="project" value="UniProtKB-EC"/>
</dbReference>
<dbReference type="InterPro" id="IPR033886">
    <property type="entry name" value="DHOD_1A"/>
</dbReference>
<dbReference type="OrthoDB" id="14784at2759"/>
<keyword evidence="15" id="KW-1185">Reference proteome</keyword>
<dbReference type="AlphaFoldDB" id="A0A6A6RNW3"/>
<comment type="similarity">
    <text evidence="4 11">Belongs to the dihydroorotate dehydrogenase family. Type 1 subfamily.</text>
</comment>
<evidence type="ECO:0000259" key="13">
    <source>
        <dbReference type="Pfam" id="PF01180"/>
    </source>
</evidence>
<comment type="catalytic activity">
    <reaction evidence="11">
        <text>(S)-dihydroorotate + fumarate = orotate + succinate</text>
        <dbReference type="Rhea" id="RHEA:30059"/>
        <dbReference type="ChEBI" id="CHEBI:29806"/>
        <dbReference type="ChEBI" id="CHEBI:30031"/>
        <dbReference type="ChEBI" id="CHEBI:30839"/>
        <dbReference type="ChEBI" id="CHEBI:30864"/>
        <dbReference type="EC" id="1.3.98.1"/>
    </reaction>
</comment>
<dbReference type="InterPro" id="IPR023359">
    <property type="entry name" value="Dihydro_DH_chainA_dom2"/>
</dbReference>
<evidence type="ECO:0000256" key="3">
    <source>
        <dbReference type="ARBA" id="ARBA00004725"/>
    </source>
</evidence>
<dbReference type="EC" id="1.3.98.1" evidence="11"/>
<dbReference type="InterPro" id="IPR013785">
    <property type="entry name" value="Aldolase_TIM"/>
</dbReference>
<comment type="cofactor">
    <cofactor evidence="1 11">
        <name>FMN</name>
        <dbReference type="ChEBI" id="CHEBI:58210"/>
    </cofactor>
</comment>
<keyword evidence="9 11" id="KW-0665">Pyrimidine biosynthesis</keyword>
<evidence type="ECO:0000256" key="4">
    <source>
        <dbReference type="ARBA" id="ARBA00008008"/>
    </source>
</evidence>
<evidence type="ECO:0000256" key="7">
    <source>
        <dbReference type="ARBA" id="ARBA00022630"/>
    </source>
</evidence>
<comment type="subunit">
    <text evidence="11">Homodimer.</text>
</comment>
<keyword evidence="8 11" id="KW-0288">FMN</keyword>
<evidence type="ECO:0000256" key="9">
    <source>
        <dbReference type="ARBA" id="ARBA00022975"/>
    </source>
</evidence>
<dbReference type="PANTHER" id="PTHR48109:SF1">
    <property type="entry name" value="DIHYDROOROTATE DEHYDROGENASE (FUMARATE)"/>
    <property type="match status" value="1"/>
</dbReference>
<dbReference type="InterPro" id="IPR005720">
    <property type="entry name" value="Dihydroorotate_DH_cat"/>
</dbReference>
<dbReference type="EMBL" id="MU006795">
    <property type="protein sequence ID" value="KAF2636996.1"/>
    <property type="molecule type" value="Genomic_DNA"/>
</dbReference>
<name>A0A6A6RNW3_9PLEO</name>
<comment type="subcellular location">
    <subcellularLocation>
        <location evidence="2 11">Cytoplasm</location>
    </subcellularLocation>
</comment>
<reference evidence="14" key="1">
    <citation type="journal article" date="2020" name="Stud. Mycol.">
        <title>101 Dothideomycetes genomes: a test case for predicting lifestyles and emergence of pathogens.</title>
        <authorList>
            <person name="Haridas S."/>
            <person name="Albert R."/>
            <person name="Binder M."/>
            <person name="Bloem J."/>
            <person name="Labutti K."/>
            <person name="Salamov A."/>
            <person name="Andreopoulos B."/>
            <person name="Baker S."/>
            <person name="Barry K."/>
            <person name="Bills G."/>
            <person name="Bluhm B."/>
            <person name="Cannon C."/>
            <person name="Castanera R."/>
            <person name="Culley D."/>
            <person name="Daum C."/>
            <person name="Ezra D."/>
            <person name="Gonzalez J."/>
            <person name="Henrissat B."/>
            <person name="Kuo A."/>
            <person name="Liang C."/>
            <person name="Lipzen A."/>
            <person name="Lutzoni F."/>
            <person name="Magnuson J."/>
            <person name="Mondo S."/>
            <person name="Nolan M."/>
            <person name="Ohm R."/>
            <person name="Pangilinan J."/>
            <person name="Park H.-J."/>
            <person name="Ramirez L."/>
            <person name="Alfaro M."/>
            <person name="Sun H."/>
            <person name="Tritt A."/>
            <person name="Yoshinaga Y."/>
            <person name="Zwiers L.-H."/>
            <person name="Turgeon B."/>
            <person name="Goodwin S."/>
            <person name="Spatafora J."/>
            <person name="Crous P."/>
            <person name="Grigoriev I."/>
        </authorList>
    </citation>
    <scope>NUCLEOTIDE SEQUENCE</scope>
    <source>
        <strain evidence="14">CBS 473.64</strain>
    </source>
</reference>
<proteinExistence type="inferred from homology"/>
<dbReference type="InterPro" id="IPR050074">
    <property type="entry name" value="DHO_dehydrogenase"/>
</dbReference>
<evidence type="ECO:0000256" key="5">
    <source>
        <dbReference type="ARBA" id="ARBA00021374"/>
    </source>
</evidence>
<dbReference type="SUPFAM" id="SSF51395">
    <property type="entry name" value="FMN-linked oxidoreductases"/>
    <property type="match status" value="1"/>
</dbReference>
<keyword evidence="6 11" id="KW-0963">Cytoplasm</keyword>
<dbReference type="GO" id="GO:0006207">
    <property type="term" value="P:'de novo' pyrimidine nucleobase biosynthetic process"/>
    <property type="evidence" value="ECO:0007669"/>
    <property type="project" value="TreeGrafter"/>
</dbReference>
<accession>A0A6A6RNW3</accession>
<evidence type="ECO:0000256" key="12">
    <source>
        <dbReference type="SAM" id="MobiDB-lite"/>
    </source>
</evidence>